<protein>
    <submittedName>
        <fullName evidence="2">Transmembrane protein 162</fullName>
    </submittedName>
</protein>
<evidence type="ECO:0000313" key="2">
    <source>
        <dbReference type="EMBL" id="AES08350.1"/>
    </source>
</evidence>
<sequence>AHPLGSQRHPPDLAGPALQPGPEQHSGTHQRWQAASDLPAGHLQVLREAGAHGTLQPQALSGCAGDPPARGNWTTAGVKGGPEGEGQVRPQGTQANAAGRHLSGPAWPAAQALPPFPAQKKRPSAAGE</sequence>
<reference evidence="2" key="1">
    <citation type="journal article" date="2013" name="J. Virol.">
        <title>Sequencing, annotation, and characterization of the influenza ferret infectome.</title>
        <authorList>
            <person name="Leon A.J."/>
            <person name="Banner D."/>
            <person name="Xu L."/>
            <person name="Ran L."/>
            <person name="Peng Z."/>
            <person name="Yi K."/>
            <person name="Chen C."/>
            <person name="Xu F."/>
            <person name="Huang J."/>
            <person name="Zhao Z."/>
            <person name="Lin Z."/>
            <person name="Huang S.H."/>
            <person name="Fang Y."/>
            <person name="Kelvin A.A."/>
            <person name="Ross T.M."/>
            <person name="Farooqui A."/>
            <person name="Kelvin D.J."/>
        </authorList>
    </citation>
    <scope>NUCLEOTIDE SEQUENCE</scope>
    <source>
        <tissue evidence="2">Lungs</tissue>
    </source>
</reference>
<evidence type="ECO:0000256" key="1">
    <source>
        <dbReference type="SAM" id="MobiDB-lite"/>
    </source>
</evidence>
<name>G9KTX1_MUSPF</name>
<keyword evidence="2" id="KW-0812">Transmembrane</keyword>
<feature type="non-terminal residue" evidence="2">
    <location>
        <position position="1"/>
    </location>
</feature>
<keyword evidence="2" id="KW-0472">Membrane</keyword>
<feature type="region of interest" description="Disordered" evidence="1">
    <location>
        <begin position="1"/>
        <end position="128"/>
    </location>
</feature>
<organism evidence="2">
    <name type="scientific">Mustela putorius furo</name>
    <name type="common">European domestic ferret</name>
    <name type="synonym">Mustela furo</name>
    <dbReference type="NCBI Taxonomy" id="9669"/>
    <lineage>
        <taxon>Eukaryota</taxon>
        <taxon>Metazoa</taxon>
        <taxon>Chordata</taxon>
        <taxon>Craniata</taxon>
        <taxon>Vertebrata</taxon>
        <taxon>Euteleostomi</taxon>
        <taxon>Mammalia</taxon>
        <taxon>Eutheria</taxon>
        <taxon>Laurasiatheria</taxon>
        <taxon>Carnivora</taxon>
        <taxon>Caniformia</taxon>
        <taxon>Musteloidea</taxon>
        <taxon>Mustelidae</taxon>
        <taxon>Mustelinae</taxon>
        <taxon>Mustela</taxon>
    </lineage>
</organism>
<proteinExistence type="evidence at transcript level"/>
<feature type="non-terminal residue" evidence="2">
    <location>
        <position position="128"/>
    </location>
</feature>
<accession>G9KTX1</accession>
<dbReference type="EMBL" id="JP019752">
    <property type="protein sequence ID" value="AES08350.1"/>
    <property type="molecule type" value="mRNA"/>
</dbReference>
<feature type="compositionally biased region" description="Basic residues" evidence="1">
    <location>
        <begin position="119"/>
        <end position="128"/>
    </location>
</feature>
<dbReference type="AlphaFoldDB" id="G9KTX1"/>